<evidence type="ECO:0000313" key="2">
    <source>
        <dbReference type="Proteomes" id="UP000011866"/>
    </source>
</evidence>
<reference evidence="1 2" key="1">
    <citation type="journal article" date="2013" name="Genome Announc.">
        <title>Genome Sequence of Thalassolituus oleivorans MIL-1 (DSM 14913T).</title>
        <authorList>
            <person name="Golyshin P.N."/>
            <person name="Werner J."/>
            <person name="Chernikova T.N."/>
            <person name="Tran H."/>
            <person name="Ferrer M."/>
            <person name="Yakimov M.M."/>
            <person name="Teeling H."/>
            <person name="Golyshina O.V."/>
        </authorList>
    </citation>
    <scope>NUCLEOTIDE SEQUENCE [LARGE SCALE GENOMIC DNA]</scope>
    <source>
        <strain evidence="1 2">MIL-1</strain>
    </source>
</reference>
<keyword evidence="2" id="KW-1185">Reference proteome</keyword>
<name>M5DX04_9GAMM</name>
<sequence>MISSVLHAFNVCTSWVKAVYRMLVYAQGEFLLEILTILYPSSSPSCQVCYPQGHFFLNNSGNSCG</sequence>
<evidence type="ECO:0000313" key="1">
    <source>
        <dbReference type="EMBL" id="CCU74115.1"/>
    </source>
</evidence>
<dbReference type="KEGG" id="tol:TOL_3732"/>
<dbReference type="Proteomes" id="UP000011866">
    <property type="component" value="Chromosome"/>
</dbReference>
<proteinExistence type="predicted"/>
<dbReference type="EMBL" id="HF680312">
    <property type="protein sequence ID" value="CCU74115.1"/>
    <property type="molecule type" value="Genomic_DNA"/>
</dbReference>
<accession>M5DX04</accession>
<gene>
    <name evidence="1" type="ORF">TOL_3732</name>
</gene>
<dbReference type="AlphaFoldDB" id="M5DX04"/>
<organism evidence="1 2">
    <name type="scientific">Thalassolituus oleivorans MIL-1</name>
    <dbReference type="NCBI Taxonomy" id="1298593"/>
    <lineage>
        <taxon>Bacteria</taxon>
        <taxon>Pseudomonadati</taxon>
        <taxon>Pseudomonadota</taxon>
        <taxon>Gammaproteobacteria</taxon>
        <taxon>Oceanospirillales</taxon>
        <taxon>Oceanospirillaceae</taxon>
        <taxon>Thalassolituus</taxon>
    </lineage>
</organism>
<protein>
    <submittedName>
        <fullName evidence="1">Uncharacterized protein</fullName>
    </submittedName>
</protein>
<dbReference type="HOGENOM" id="CLU_2848384_0_0_6"/>